<evidence type="ECO:0000256" key="2">
    <source>
        <dbReference type="SAM" id="SignalP"/>
    </source>
</evidence>
<gene>
    <name evidence="3" type="ORF">LSAT_V11C100042760</name>
</gene>
<evidence type="ECO:0000313" key="3">
    <source>
        <dbReference type="EMBL" id="KAJ0228405.1"/>
    </source>
</evidence>
<name>A0A9R1WT33_LACSA</name>
<evidence type="ECO:0000313" key="4">
    <source>
        <dbReference type="Proteomes" id="UP000235145"/>
    </source>
</evidence>
<proteinExistence type="predicted"/>
<evidence type="ECO:0000256" key="1">
    <source>
        <dbReference type="SAM" id="MobiDB-lite"/>
    </source>
</evidence>
<dbReference type="EMBL" id="NBSK02000001">
    <property type="protein sequence ID" value="KAJ0228405.1"/>
    <property type="molecule type" value="Genomic_DNA"/>
</dbReference>
<protein>
    <submittedName>
        <fullName evidence="3">Uncharacterized protein</fullName>
    </submittedName>
</protein>
<comment type="caution">
    <text evidence="3">The sequence shown here is derived from an EMBL/GenBank/DDBJ whole genome shotgun (WGS) entry which is preliminary data.</text>
</comment>
<keyword evidence="4" id="KW-1185">Reference proteome</keyword>
<accession>A0A9R1WT33</accession>
<reference evidence="3 4" key="1">
    <citation type="journal article" date="2017" name="Nat. Commun.">
        <title>Genome assembly with in vitro proximity ligation data and whole-genome triplication in lettuce.</title>
        <authorList>
            <person name="Reyes-Chin-Wo S."/>
            <person name="Wang Z."/>
            <person name="Yang X."/>
            <person name="Kozik A."/>
            <person name="Arikit S."/>
            <person name="Song C."/>
            <person name="Xia L."/>
            <person name="Froenicke L."/>
            <person name="Lavelle D.O."/>
            <person name="Truco M.J."/>
            <person name="Xia R."/>
            <person name="Zhu S."/>
            <person name="Xu C."/>
            <person name="Xu H."/>
            <person name="Xu X."/>
            <person name="Cox K."/>
            <person name="Korf I."/>
            <person name="Meyers B.C."/>
            <person name="Michelmore R.W."/>
        </authorList>
    </citation>
    <scope>NUCLEOTIDE SEQUENCE [LARGE SCALE GENOMIC DNA]</scope>
    <source>
        <strain evidence="4">cv. Salinas</strain>
        <tissue evidence="3">Seedlings</tissue>
    </source>
</reference>
<sequence length="125" mass="14818">MIIITFFLFCRNWLVYLAGGSVFEIRNGYDAYKLDLNAHYCHYLSTWFSKDKFIAAYTKIIDPMNGNKMWPKTPYEKPLPPKERRMPSKPTIKTKRHETENKSKYPTVSNVGRPKTCRKLFTNWS</sequence>
<feature type="signal peptide" evidence="2">
    <location>
        <begin position="1"/>
        <end position="20"/>
    </location>
</feature>
<keyword evidence="2" id="KW-0732">Signal</keyword>
<feature type="region of interest" description="Disordered" evidence="1">
    <location>
        <begin position="71"/>
        <end position="125"/>
    </location>
</feature>
<dbReference type="AlphaFoldDB" id="A0A9R1WT33"/>
<organism evidence="3 4">
    <name type="scientific">Lactuca sativa</name>
    <name type="common">Garden lettuce</name>
    <dbReference type="NCBI Taxonomy" id="4236"/>
    <lineage>
        <taxon>Eukaryota</taxon>
        <taxon>Viridiplantae</taxon>
        <taxon>Streptophyta</taxon>
        <taxon>Embryophyta</taxon>
        <taxon>Tracheophyta</taxon>
        <taxon>Spermatophyta</taxon>
        <taxon>Magnoliopsida</taxon>
        <taxon>eudicotyledons</taxon>
        <taxon>Gunneridae</taxon>
        <taxon>Pentapetalae</taxon>
        <taxon>asterids</taxon>
        <taxon>campanulids</taxon>
        <taxon>Asterales</taxon>
        <taxon>Asteraceae</taxon>
        <taxon>Cichorioideae</taxon>
        <taxon>Cichorieae</taxon>
        <taxon>Lactucinae</taxon>
        <taxon>Lactuca</taxon>
    </lineage>
</organism>
<dbReference type="Proteomes" id="UP000235145">
    <property type="component" value="Unassembled WGS sequence"/>
</dbReference>
<feature type="chain" id="PRO_5040236317" evidence="2">
    <location>
        <begin position="21"/>
        <end position="125"/>
    </location>
</feature>